<dbReference type="RefSeq" id="WP_092459828.1">
    <property type="nucleotide sequence ID" value="NZ_FPCJ01000001.1"/>
</dbReference>
<dbReference type="EMBL" id="FPCJ01000001">
    <property type="protein sequence ID" value="SFV33493.1"/>
    <property type="molecule type" value="Genomic_DNA"/>
</dbReference>
<keyword evidence="4" id="KW-1185">Reference proteome</keyword>
<proteinExistence type="predicted"/>
<evidence type="ECO:0000259" key="2">
    <source>
        <dbReference type="Pfam" id="PF22725"/>
    </source>
</evidence>
<dbReference type="InterPro" id="IPR000683">
    <property type="entry name" value="Gfo/Idh/MocA-like_OxRdtase_N"/>
</dbReference>
<dbReference type="Gene3D" id="3.40.50.720">
    <property type="entry name" value="NAD(P)-binding Rossmann-like Domain"/>
    <property type="match status" value="1"/>
</dbReference>
<organism evidence="3 4">
    <name type="scientific">Thermoflavifilum thermophilum</name>
    <dbReference type="NCBI Taxonomy" id="1393122"/>
    <lineage>
        <taxon>Bacteria</taxon>
        <taxon>Pseudomonadati</taxon>
        <taxon>Bacteroidota</taxon>
        <taxon>Chitinophagia</taxon>
        <taxon>Chitinophagales</taxon>
        <taxon>Chitinophagaceae</taxon>
        <taxon>Thermoflavifilum</taxon>
    </lineage>
</organism>
<feature type="domain" description="Gfo/Idh/MocA-like oxidoreductase N-terminal" evidence="1">
    <location>
        <begin position="3"/>
        <end position="118"/>
    </location>
</feature>
<evidence type="ECO:0000313" key="4">
    <source>
        <dbReference type="Proteomes" id="UP000199537"/>
    </source>
</evidence>
<dbReference type="Pfam" id="PF22725">
    <property type="entry name" value="GFO_IDH_MocA_C3"/>
    <property type="match status" value="1"/>
</dbReference>
<sequence length="333" mass="37278">MVKIGLLGVGKLGKIHLTQLLAIPQAEVVGFYDPNEKVAEEVSQQFQVKRFPDVESLLQACDAVDIVTPTPSHFPLAEQAIRSGKHVFVEKPMCSNLSEAEALVKLVSEAHLCFQVGHVERFNPAFLALQDYVLQPMFIEVHRLAQFQPRNTETSVILDLMIHDIDILLHLVKSEVHRISASGVAVLSESTDIANARIEFENGCVANLTSSRISMKKMRKMRLFQKDAYIGIDFLNKKTEIIHLLPADDTTPAIDNQAAMLSFDLDTPQGKRRVAVHYPSIPEVNAIRMELQLFCDSILQQKPVAVNAFEAFQALKIAYQILDKIQKNTPIML</sequence>
<dbReference type="Proteomes" id="UP000199537">
    <property type="component" value="Unassembled WGS sequence"/>
</dbReference>
<accession>A0A1I7NFV6</accession>
<dbReference type="GO" id="GO:0000166">
    <property type="term" value="F:nucleotide binding"/>
    <property type="evidence" value="ECO:0007669"/>
    <property type="project" value="InterPro"/>
</dbReference>
<dbReference type="InterPro" id="IPR055170">
    <property type="entry name" value="GFO_IDH_MocA-like_dom"/>
</dbReference>
<dbReference type="STRING" id="1393122.SAMN05660895_1727"/>
<dbReference type="PANTHER" id="PTHR43377:SF1">
    <property type="entry name" value="BILIVERDIN REDUCTASE A"/>
    <property type="match status" value="1"/>
</dbReference>
<dbReference type="PANTHER" id="PTHR43377">
    <property type="entry name" value="BILIVERDIN REDUCTASE A"/>
    <property type="match status" value="1"/>
</dbReference>
<evidence type="ECO:0000313" key="3">
    <source>
        <dbReference type="EMBL" id="SFV33493.1"/>
    </source>
</evidence>
<name>A0A1I7NFV6_9BACT</name>
<reference evidence="4" key="1">
    <citation type="submission" date="2016-10" db="EMBL/GenBank/DDBJ databases">
        <authorList>
            <person name="Varghese N."/>
            <person name="Submissions S."/>
        </authorList>
    </citation>
    <scope>NUCLEOTIDE SEQUENCE [LARGE SCALE GENOMIC DNA]</scope>
    <source>
        <strain evidence="4">DSM 14807</strain>
    </source>
</reference>
<dbReference type="InterPro" id="IPR051450">
    <property type="entry name" value="Gfo/Idh/MocA_Oxidoreductases"/>
</dbReference>
<dbReference type="SUPFAM" id="SSF51735">
    <property type="entry name" value="NAD(P)-binding Rossmann-fold domains"/>
    <property type="match status" value="1"/>
</dbReference>
<protein>
    <submittedName>
        <fullName evidence="3">Predicted dehydrogenase</fullName>
    </submittedName>
</protein>
<dbReference type="Gene3D" id="3.30.360.10">
    <property type="entry name" value="Dihydrodipicolinate Reductase, domain 2"/>
    <property type="match status" value="1"/>
</dbReference>
<evidence type="ECO:0000259" key="1">
    <source>
        <dbReference type="Pfam" id="PF01408"/>
    </source>
</evidence>
<dbReference type="Pfam" id="PF01408">
    <property type="entry name" value="GFO_IDH_MocA"/>
    <property type="match status" value="1"/>
</dbReference>
<dbReference type="AlphaFoldDB" id="A0A1I7NFV6"/>
<dbReference type="SUPFAM" id="SSF55347">
    <property type="entry name" value="Glyceraldehyde-3-phosphate dehydrogenase-like, C-terminal domain"/>
    <property type="match status" value="1"/>
</dbReference>
<dbReference type="OrthoDB" id="9815825at2"/>
<dbReference type="InterPro" id="IPR036291">
    <property type="entry name" value="NAD(P)-bd_dom_sf"/>
</dbReference>
<feature type="domain" description="GFO/IDH/MocA-like oxidoreductase" evidence="2">
    <location>
        <begin position="149"/>
        <end position="217"/>
    </location>
</feature>
<gene>
    <name evidence="3" type="ORF">SAMN05660895_1727</name>
</gene>